<evidence type="ECO:0000313" key="2">
    <source>
        <dbReference type="EMBL" id="RMI37498.1"/>
    </source>
</evidence>
<comment type="caution">
    <text evidence="2">The sequence shown here is derived from an EMBL/GenBank/DDBJ whole genome shotgun (WGS) entry which is preliminary data.</text>
</comment>
<organism evidence="2 3">
    <name type="scientific">Actinomadura harenae</name>
    <dbReference type="NCBI Taxonomy" id="2483351"/>
    <lineage>
        <taxon>Bacteria</taxon>
        <taxon>Bacillati</taxon>
        <taxon>Actinomycetota</taxon>
        <taxon>Actinomycetes</taxon>
        <taxon>Streptosporangiales</taxon>
        <taxon>Thermomonosporaceae</taxon>
        <taxon>Actinomadura</taxon>
    </lineage>
</organism>
<evidence type="ECO:0000313" key="3">
    <source>
        <dbReference type="Proteomes" id="UP000282674"/>
    </source>
</evidence>
<keyword evidence="3" id="KW-1185">Reference proteome</keyword>
<dbReference type="RefSeq" id="WP_122198877.1">
    <property type="nucleotide sequence ID" value="NZ_JBHSKC010000051.1"/>
</dbReference>
<feature type="compositionally biased region" description="Polar residues" evidence="1">
    <location>
        <begin position="1"/>
        <end position="16"/>
    </location>
</feature>
<evidence type="ECO:0000256" key="1">
    <source>
        <dbReference type="SAM" id="MobiDB-lite"/>
    </source>
</evidence>
<dbReference type="EMBL" id="RFFG01000105">
    <property type="protein sequence ID" value="RMI37498.1"/>
    <property type="molecule type" value="Genomic_DNA"/>
</dbReference>
<proteinExistence type="predicted"/>
<dbReference type="AlphaFoldDB" id="A0A3M2LRK6"/>
<dbReference type="Proteomes" id="UP000282674">
    <property type="component" value="Unassembled WGS sequence"/>
</dbReference>
<name>A0A3M2LRK6_9ACTN</name>
<accession>A0A3M2LRK6</accession>
<protein>
    <submittedName>
        <fullName evidence="2">Uncharacterized protein</fullName>
    </submittedName>
</protein>
<gene>
    <name evidence="2" type="ORF">EBO15_35635</name>
</gene>
<reference evidence="2 3" key="1">
    <citation type="submission" date="2018-10" db="EMBL/GenBank/DDBJ databases">
        <title>Isolation from soil.</title>
        <authorList>
            <person name="Hu J."/>
        </authorList>
    </citation>
    <scope>NUCLEOTIDE SEQUENCE [LARGE SCALE GENOMIC DNA]</scope>
    <source>
        <strain evidence="2 3">NEAU-Ht49</strain>
    </source>
</reference>
<sequence>MTFRSNPTEPRKQGTSAEGLHGSPNPRLVVLHSAAVAHRLPVEISTADNGRNYYLRLDRGRHAPARVFHGHRISDAGRDWFYGDGGEWIAESDDLTSVLVWLKGKHAGAGATTSGFHGET</sequence>
<dbReference type="OrthoDB" id="3478678at2"/>
<feature type="region of interest" description="Disordered" evidence="1">
    <location>
        <begin position="1"/>
        <end position="25"/>
    </location>
</feature>